<gene>
    <name evidence="1" type="ORF">KGM_208026</name>
</gene>
<dbReference type="Proteomes" id="UP000007151">
    <property type="component" value="Unassembled WGS sequence"/>
</dbReference>
<accession>A0A212ETB4</accession>
<dbReference type="InParanoid" id="A0A212ETB4"/>
<sequence>MRALTLFKSDNTRGMDLEVEISRQDRGFTDDESVVVKLRAKLSWRVMVSDATPDTRLFGTVRLYHCCISLKSTELIR</sequence>
<organism evidence="1 2">
    <name type="scientific">Danaus plexippus plexippus</name>
    <dbReference type="NCBI Taxonomy" id="278856"/>
    <lineage>
        <taxon>Eukaryota</taxon>
        <taxon>Metazoa</taxon>
        <taxon>Ecdysozoa</taxon>
        <taxon>Arthropoda</taxon>
        <taxon>Hexapoda</taxon>
        <taxon>Insecta</taxon>
        <taxon>Pterygota</taxon>
        <taxon>Neoptera</taxon>
        <taxon>Endopterygota</taxon>
        <taxon>Lepidoptera</taxon>
        <taxon>Glossata</taxon>
        <taxon>Ditrysia</taxon>
        <taxon>Papilionoidea</taxon>
        <taxon>Nymphalidae</taxon>
        <taxon>Danainae</taxon>
        <taxon>Danaini</taxon>
        <taxon>Danaina</taxon>
        <taxon>Danaus</taxon>
        <taxon>Danaus</taxon>
    </lineage>
</organism>
<keyword evidence="2" id="KW-1185">Reference proteome</keyword>
<protein>
    <submittedName>
        <fullName evidence="1">Uncharacterized protein</fullName>
    </submittedName>
</protein>
<dbReference type="KEGG" id="dpl:KGM_208026"/>
<evidence type="ECO:0000313" key="1">
    <source>
        <dbReference type="EMBL" id="OWR44728.1"/>
    </source>
</evidence>
<dbReference type="AlphaFoldDB" id="A0A212ETB4"/>
<reference evidence="1 2" key="1">
    <citation type="journal article" date="2011" name="Cell">
        <title>The monarch butterfly genome yields insights into long-distance migration.</title>
        <authorList>
            <person name="Zhan S."/>
            <person name="Merlin C."/>
            <person name="Boore J.L."/>
            <person name="Reppert S.M."/>
        </authorList>
    </citation>
    <scope>NUCLEOTIDE SEQUENCE [LARGE SCALE GENOMIC DNA]</scope>
    <source>
        <strain evidence="1">F-2</strain>
    </source>
</reference>
<proteinExistence type="predicted"/>
<evidence type="ECO:0000313" key="2">
    <source>
        <dbReference type="Proteomes" id="UP000007151"/>
    </source>
</evidence>
<name>A0A212ETB4_DANPL</name>
<comment type="caution">
    <text evidence="1">The sequence shown here is derived from an EMBL/GenBank/DDBJ whole genome shotgun (WGS) entry which is preliminary data.</text>
</comment>
<dbReference type="EMBL" id="AGBW02012606">
    <property type="protein sequence ID" value="OWR44728.1"/>
    <property type="molecule type" value="Genomic_DNA"/>
</dbReference>